<dbReference type="SUPFAM" id="SSF50630">
    <property type="entry name" value="Acid proteases"/>
    <property type="match status" value="1"/>
</dbReference>
<dbReference type="FunFam" id="1.10.340.70:FF:000001">
    <property type="entry name" value="Retrovirus-related Pol polyprotein from transposon gypsy-like Protein"/>
    <property type="match status" value="1"/>
</dbReference>
<dbReference type="Pfam" id="PF02023">
    <property type="entry name" value="SCAN"/>
    <property type="match status" value="1"/>
</dbReference>
<dbReference type="CDD" id="cd01647">
    <property type="entry name" value="RT_LTR"/>
    <property type="match status" value="1"/>
</dbReference>
<evidence type="ECO:0000256" key="10">
    <source>
        <dbReference type="ARBA" id="ARBA00022801"/>
    </source>
</evidence>
<dbReference type="OrthoDB" id="6761011at2759"/>
<keyword evidence="6" id="KW-0540">Nuclease</keyword>
<keyword evidence="26" id="KW-1185">Reference proteome</keyword>
<dbReference type="SMART" id="SM00431">
    <property type="entry name" value="SCAN"/>
    <property type="match status" value="1"/>
</dbReference>
<dbReference type="GeneID" id="113105364"/>
<dbReference type="InterPro" id="IPR012337">
    <property type="entry name" value="RNaseH-like_sf"/>
</dbReference>
<dbReference type="SUPFAM" id="SSF57756">
    <property type="entry name" value="Retrovirus zinc finger-like domains"/>
    <property type="match status" value="1"/>
</dbReference>
<dbReference type="PROSITE" id="PS50804">
    <property type="entry name" value="SCAN_BOX"/>
    <property type="match status" value="1"/>
</dbReference>
<dbReference type="GO" id="GO:0004190">
    <property type="term" value="F:aspartic-type endopeptidase activity"/>
    <property type="evidence" value="ECO:0007669"/>
    <property type="project" value="UniProtKB-KW"/>
</dbReference>
<feature type="region of interest" description="Disordered" evidence="20">
    <location>
        <begin position="321"/>
        <end position="352"/>
    </location>
</feature>
<gene>
    <name evidence="27" type="primary">LOC113105364</name>
</gene>
<evidence type="ECO:0000256" key="19">
    <source>
        <dbReference type="PROSITE-ProRule" id="PRU00047"/>
    </source>
</evidence>
<keyword evidence="13" id="KW-0695">RNA-directed DNA polymerase</keyword>
<feature type="domain" description="Reverse transcriptase" evidence="24">
    <location>
        <begin position="902"/>
        <end position="1080"/>
    </location>
</feature>
<dbReference type="Pfam" id="PF00077">
    <property type="entry name" value="RVP"/>
    <property type="match status" value="1"/>
</dbReference>
<dbReference type="FunFam" id="3.30.70.270:FF:000020">
    <property type="entry name" value="Transposon Tf2-6 polyprotein-like Protein"/>
    <property type="match status" value="1"/>
</dbReference>
<name>A0A6P6PM99_CARAU</name>
<dbReference type="InterPro" id="IPR021109">
    <property type="entry name" value="Peptidase_aspartic_dom_sf"/>
</dbReference>
<keyword evidence="8" id="KW-0064">Aspartyl protease</keyword>
<dbReference type="GO" id="GO:0008270">
    <property type="term" value="F:zinc ion binding"/>
    <property type="evidence" value="ECO:0007669"/>
    <property type="project" value="UniProtKB-KW"/>
</dbReference>
<evidence type="ECO:0000256" key="4">
    <source>
        <dbReference type="ARBA" id="ARBA00022679"/>
    </source>
</evidence>
<dbReference type="GO" id="GO:0006310">
    <property type="term" value="P:DNA recombination"/>
    <property type="evidence" value="ECO:0007669"/>
    <property type="project" value="UniProtKB-KW"/>
</dbReference>
<dbReference type="PROSITE" id="PS50994">
    <property type="entry name" value="INTEGRASE"/>
    <property type="match status" value="1"/>
</dbReference>
<evidence type="ECO:0000259" key="25">
    <source>
        <dbReference type="PROSITE" id="PS50994"/>
    </source>
</evidence>
<dbReference type="InterPro" id="IPR001584">
    <property type="entry name" value="Integrase_cat-core"/>
</dbReference>
<keyword evidence="9" id="KW-0255">Endonuclease</keyword>
<evidence type="ECO:0000256" key="1">
    <source>
        <dbReference type="ARBA" id="ARBA00010879"/>
    </source>
</evidence>
<dbReference type="PROSITE" id="PS50175">
    <property type="entry name" value="ASP_PROT_RETROV"/>
    <property type="match status" value="1"/>
</dbReference>
<organism evidence="26 27">
    <name type="scientific">Carassius auratus</name>
    <name type="common">Goldfish</name>
    <dbReference type="NCBI Taxonomy" id="7957"/>
    <lineage>
        <taxon>Eukaryota</taxon>
        <taxon>Metazoa</taxon>
        <taxon>Chordata</taxon>
        <taxon>Craniata</taxon>
        <taxon>Vertebrata</taxon>
        <taxon>Euteleostomi</taxon>
        <taxon>Actinopterygii</taxon>
        <taxon>Neopterygii</taxon>
        <taxon>Teleostei</taxon>
        <taxon>Ostariophysi</taxon>
        <taxon>Cypriniformes</taxon>
        <taxon>Cyprinidae</taxon>
        <taxon>Cyprininae</taxon>
        <taxon>Carassius</taxon>
    </lineage>
</organism>
<dbReference type="EC" id="3.1.26.4" evidence="2"/>
<accession>A0A6P6PM99</accession>
<keyword evidence="12" id="KW-0229">DNA integration</keyword>
<keyword evidence="7" id="KW-0479">Metal-binding</keyword>
<dbReference type="InterPro" id="IPR041577">
    <property type="entry name" value="RT_RNaseH_2"/>
</dbReference>
<keyword evidence="17" id="KW-0511">Multifunctional enzyme</keyword>
<evidence type="ECO:0000259" key="22">
    <source>
        <dbReference type="PROSITE" id="PS50175"/>
    </source>
</evidence>
<evidence type="ECO:0000256" key="14">
    <source>
        <dbReference type="ARBA" id="ARBA00022932"/>
    </source>
</evidence>
<dbReference type="SUPFAM" id="SSF47353">
    <property type="entry name" value="Retrovirus capsid dimerization domain-like"/>
    <property type="match status" value="1"/>
</dbReference>
<dbReference type="GO" id="GO:0006508">
    <property type="term" value="P:proteolysis"/>
    <property type="evidence" value="ECO:0007669"/>
    <property type="project" value="UniProtKB-KW"/>
</dbReference>
<evidence type="ECO:0000256" key="12">
    <source>
        <dbReference type="ARBA" id="ARBA00022908"/>
    </source>
</evidence>
<dbReference type="Proteomes" id="UP000515129">
    <property type="component" value="Chromosome 7"/>
</dbReference>
<feature type="domain" description="Peptidase A2" evidence="22">
    <location>
        <begin position="219"/>
        <end position="294"/>
    </location>
</feature>
<dbReference type="InterPro" id="IPR050951">
    <property type="entry name" value="Retrovirus_Pol_polyprotein"/>
</dbReference>
<keyword evidence="4" id="KW-0808">Transferase</keyword>
<keyword evidence="16" id="KW-0233">DNA recombination</keyword>
<dbReference type="CDD" id="cd00303">
    <property type="entry name" value="retropepsin_like"/>
    <property type="match status" value="1"/>
</dbReference>
<proteinExistence type="inferred from homology"/>
<feature type="compositionally biased region" description="Basic and acidic residues" evidence="20">
    <location>
        <begin position="340"/>
        <end position="352"/>
    </location>
</feature>
<protein>
    <recommendedName>
        <fullName evidence="18">Gypsy retrotransposon integrase-like protein 1</fullName>
        <ecNumber evidence="2">3.1.26.4</ecNumber>
    </recommendedName>
</protein>
<evidence type="ECO:0000256" key="5">
    <source>
        <dbReference type="ARBA" id="ARBA00022695"/>
    </source>
</evidence>
<evidence type="ECO:0000256" key="17">
    <source>
        <dbReference type="ARBA" id="ARBA00023268"/>
    </source>
</evidence>
<feature type="domain" description="CCHC-type" evidence="21">
    <location>
        <begin position="167"/>
        <end position="181"/>
    </location>
</feature>
<evidence type="ECO:0000259" key="23">
    <source>
        <dbReference type="PROSITE" id="PS50804"/>
    </source>
</evidence>
<dbReference type="Gene3D" id="1.10.4020.10">
    <property type="entry name" value="DNA breaking-rejoining enzymes"/>
    <property type="match status" value="1"/>
</dbReference>
<dbReference type="Pfam" id="PF17919">
    <property type="entry name" value="RT_RNaseH_2"/>
    <property type="match status" value="1"/>
</dbReference>
<dbReference type="Pfam" id="PF00078">
    <property type="entry name" value="RVT_1"/>
    <property type="match status" value="1"/>
</dbReference>
<keyword evidence="14" id="KW-0239">DNA-directed DNA polymerase</keyword>
<dbReference type="GO" id="GO:0004523">
    <property type="term" value="F:RNA-DNA hybrid ribonuclease activity"/>
    <property type="evidence" value="ECO:0007669"/>
    <property type="project" value="UniProtKB-EC"/>
</dbReference>
<dbReference type="CDD" id="cd09274">
    <property type="entry name" value="RNase_HI_RT_Ty3"/>
    <property type="match status" value="1"/>
</dbReference>
<dbReference type="InterPro" id="IPR003309">
    <property type="entry name" value="SCAN_dom"/>
</dbReference>
<comment type="similarity">
    <text evidence="1">Belongs to the beta type-B retroviral polymerase family. HERV class-II K(HML-2) pol subfamily.</text>
</comment>
<feature type="compositionally biased region" description="Polar residues" evidence="20">
    <location>
        <begin position="321"/>
        <end position="336"/>
    </location>
</feature>
<dbReference type="PANTHER" id="PTHR37984">
    <property type="entry name" value="PROTEIN CBG26694"/>
    <property type="match status" value="1"/>
</dbReference>
<dbReference type="InterPro" id="IPR000477">
    <property type="entry name" value="RT_dom"/>
</dbReference>
<dbReference type="Pfam" id="PF00665">
    <property type="entry name" value="rve"/>
    <property type="match status" value="1"/>
</dbReference>
<dbReference type="KEGG" id="caua:113105364"/>
<dbReference type="SUPFAM" id="SSF56672">
    <property type="entry name" value="DNA/RNA polymerases"/>
    <property type="match status" value="1"/>
</dbReference>
<evidence type="ECO:0000256" key="6">
    <source>
        <dbReference type="ARBA" id="ARBA00022722"/>
    </source>
</evidence>
<keyword evidence="5" id="KW-0548">Nucleotidyltransferase</keyword>
<dbReference type="Gene3D" id="3.30.420.10">
    <property type="entry name" value="Ribonuclease H-like superfamily/Ribonuclease H"/>
    <property type="match status" value="1"/>
</dbReference>
<evidence type="ECO:0000259" key="21">
    <source>
        <dbReference type="PROSITE" id="PS50158"/>
    </source>
</evidence>
<dbReference type="CDD" id="cd07936">
    <property type="entry name" value="SCAN"/>
    <property type="match status" value="1"/>
</dbReference>
<keyword evidence="19" id="KW-0863">Zinc-finger</keyword>
<dbReference type="InterPro" id="IPR038269">
    <property type="entry name" value="SCAN_sf"/>
</dbReference>
<evidence type="ECO:0000256" key="11">
    <source>
        <dbReference type="ARBA" id="ARBA00022842"/>
    </source>
</evidence>
<keyword evidence="15" id="KW-0238">DNA-binding</keyword>
<evidence type="ECO:0000256" key="16">
    <source>
        <dbReference type="ARBA" id="ARBA00023172"/>
    </source>
</evidence>
<dbReference type="InterPro" id="IPR001995">
    <property type="entry name" value="Peptidase_A2_cat"/>
</dbReference>
<dbReference type="InterPro" id="IPR036397">
    <property type="entry name" value="RNaseH_sf"/>
</dbReference>
<dbReference type="Gene3D" id="2.40.70.10">
    <property type="entry name" value="Acid Proteases"/>
    <property type="match status" value="1"/>
</dbReference>
<evidence type="ECO:0000256" key="13">
    <source>
        <dbReference type="ARBA" id="ARBA00022918"/>
    </source>
</evidence>
<dbReference type="Gene3D" id="1.10.340.70">
    <property type="match status" value="1"/>
</dbReference>
<dbReference type="SUPFAM" id="SSF53098">
    <property type="entry name" value="Ribonuclease H-like"/>
    <property type="match status" value="1"/>
</dbReference>
<evidence type="ECO:0000256" key="9">
    <source>
        <dbReference type="ARBA" id="ARBA00022759"/>
    </source>
</evidence>
<evidence type="ECO:0000256" key="15">
    <source>
        <dbReference type="ARBA" id="ARBA00023125"/>
    </source>
</evidence>
<evidence type="ECO:0000256" key="18">
    <source>
        <dbReference type="ARBA" id="ARBA00039658"/>
    </source>
</evidence>
<dbReference type="PANTHER" id="PTHR37984:SF5">
    <property type="entry name" value="PROTEIN NYNRIN-LIKE"/>
    <property type="match status" value="1"/>
</dbReference>
<dbReference type="InterPro" id="IPR041588">
    <property type="entry name" value="Integrase_H2C2"/>
</dbReference>
<dbReference type="GO" id="GO:0003887">
    <property type="term" value="F:DNA-directed DNA polymerase activity"/>
    <property type="evidence" value="ECO:0007669"/>
    <property type="project" value="UniProtKB-KW"/>
</dbReference>
<evidence type="ECO:0000256" key="7">
    <source>
        <dbReference type="ARBA" id="ARBA00022723"/>
    </source>
</evidence>
<keyword evidence="10" id="KW-0378">Hydrolase</keyword>
<dbReference type="InterPro" id="IPR001878">
    <property type="entry name" value="Znf_CCHC"/>
</dbReference>
<keyword evidence="11" id="KW-0460">Magnesium</keyword>
<keyword evidence="19" id="KW-0862">Zinc</keyword>
<dbReference type="PROSITE" id="PS50158">
    <property type="entry name" value="ZF_CCHC"/>
    <property type="match status" value="1"/>
</dbReference>
<dbReference type="InterPro" id="IPR018061">
    <property type="entry name" value="Retropepsins"/>
</dbReference>
<dbReference type="Pfam" id="PF24626">
    <property type="entry name" value="SH3_Tf2-1"/>
    <property type="match status" value="1"/>
</dbReference>
<dbReference type="GO" id="GO:0015074">
    <property type="term" value="P:DNA integration"/>
    <property type="evidence" value="ECO:0007669"/>
    <property type="project" value="UniProtKB-KW"/>
</dbReference>
<dbReference type="Gene3D" id="3.10.10.10">
    <property type="entry name" value="HIV Type 1 Reverse Transcriptase, subunit A, domain 1"/>
    <property type="match status" value="1"/>
</dbReference>
<dbReference type="InterPro" id="IPR056924">
    <property type="entry name" value="SH3_Tf2-1"/>
</dbReference>
<dbReference type="RefSeq" id="XP_026122188.1">
    <property type="nucleotide sequence ID" value="XM_026266403.1"/>
</dbReference>
<reference evidence="27" key="1">
    <citation type="submission" date="2025-08" db="UniProtKB">
        <authorList>
            <consortium name="RefSeq"/>
        </authorList>
    </citation>
    <scope>IDENTIFICATION</scope>
    <source>
        <strain evidence="27">Wakin</strain>
        <tissue evidence="27">Muscle</tissue>
    </source>
</reference>
<dbReference type="GO" id="GO:0003677">
    <property type="term" value="F:DNA binding"/>
    <property type="evidence" value="ECO:0007669"/>
    <property type="project" value="UniProtKB-KW"/>
</dbReference>
<dbReference type="Pfam" id="PF17921">
    <property type="entry name" value="Integrase_H2C2"/>
    <property type="match status" value="1"/>
</dbReference>
<dbReference type="InterPro" id="IPR043502">
    <property type="entry name" value="DNA/RNA_pol_sf"/>
</dbReference>
<dbReference type="InterPro" id="IPR036875">
    <property type="entry name" value="Znf_CCHC_sf"/>
</dbReference>
<dbReference type="FunFam" id="3.10.20.370:FF:000001">
    <property type="entry name" value="Retrovirus-related Pol polyprotein from transposon 17.6-like protein"/>
    <property type="match status" value="1"/>
</dbReference>
<feature type="domain" description="SCAN box" evidence="23">
    <location>
        <begin position="28"/>
        <end position="104"/>
    </location>
</feature>
<evidence type="ECO:0000313" key="27">
    <source>
        <dbReference type="RefSeq" id="XP_026122188.1"/>
    </source>
</evidence>
<dbReference type="Gene3D" id="3.30.70.270">
    <property type="match status" value="2"/>
</dbReference>
<evidence type="ECO:0000313" key="26">
    <source>
        <dbReference type="Proteomes" id="UP000515129"/>
    </source>
</evidence>
<feature type="domain" description="Integrase catalytic" evidence="25">
    <location>
        <begin position="512"/>
        <end position="670"/>
    </location>
</feature>
<dbReference type="InterPro" id="IPR043128">
    <property type="entry name" value="Rev_trsase/Diguanyl_cyclase"/>
</dbReference>
<evidence type="ECO:0000256" key="8">
    <source>
        <dbReference type="ARBA" id="ARBA00022750"/>
    </source>
</evidence>
<sequence length="1312" mass="149435">MDPSSTQDYDVVKTAILKKYEINAETYRLRFRNLNTPGDESPHELYIRLKDLFCKWVHYSSSNKEDIMEALVLEQFLRVLYPDVRTWVKEHDPTTAAEAARLAEAYITARKGTGNFRYAGILPSIRGKSEGFGGGSNSQDRILRLPQSKTTTPLVASQRVVKDDVVCYHCGQPGHTRPLCPLKKPKTASLCYVPHPVQSYPGKCNSQPVRSVLLNGRPVLALVDTGCTYTLVQRRFVPRQDWNDVETVTVCCVHGDNTPLPTAEVYIEVLNQSYLMKVGIAETLPYPILLGTDMPVLAELLQDTEWCGVVTRAQSKQVVQTTLNPDPDNPLQTLPFSSADIERESGPTKDNRLQQRRDWVSGLIDTSEQANEDVAEPELCESDIVIPNDLAQLQRGDPTLATCFEQVKQKDDADVSLDDPFVLKHELLYKQTKEGDLRLVVPKAQRSEVLQLGHSIPWSGHLGFAKTCLRISKRFYWPRMYTDIKEYCQTCPDCQLTAGRTPAIAPLIPLPVIDVPFERIGVDVVGPVERSQTGNRFILVISDYATRYPEAYPLRDVTAKQIASALLKFFSQVGIPKEVLTDQGTNFMSHTLHQVYQLLGIKRVRTTPYHPQTDGLVERFNQTLKNMLKKFVSDSGKDWDKWLPYLLFAYREVPQASTGFSPFELLYAHQVRGPLDVLKESWEATDNPKRMNILTYVMKMREKLQQNTALARENLVKSQVQQKHWYDKMARSRSFEPGEDVLLLLPTSDNKLLAKWQGPYQIKKKVGPVTYQIEIPSRNQPLQIFHVNMLKKWHSHRIPGQTEESKDIAMLVRAIEGEEEIEEQYLPSCRSDSKLNLQHLTEVQRHQLWECIPDQLFMDTPGRTDLVNHSIILKDTKPVRQSVYRVPEKLLSVMKEELQIMKQLGVIEPSSSEWSSPIVLVPKKDGTLRFCLDFRKLNSISKFDPYPMPRVDELVERLGRAKYLSTLDLCKGYWQVPLEPACKELTAFRTPFGHYQFRVLPFGLHGAAATFQRMMDKILHGTEDYAAAYLDDIIIFSQTWEEHLEHLKEVLNRIKAAGLTIRPDKCALAKPETQYLGFVLGHGVIRPQVGKVEAVKGAGRPVTKKQVRAFLGLVGWYRKFIPNFSARAINLTNLTKKSQPNNVVWTEDCEKAFEDLKNALCQEPVLQSPDFGKPFTVQTDASQHGVGAVLLQEEEGQLKPIVYISRKLLPREVNYSTVEKECLAVKWALDSLRYYLLGRKFRLETDHRALAWLGRMRDTNARITRWFLAMQPFDFEVLYRSGSQNYTADFLSRTPQSVSGEGGVNVTVGHCD</sequence>
<evidence type="ECO:0000256" key="20">
    <source>
        <dbReference type="SAM" id="MobiDB-lite"/>
    </source>
</evidence>
<evidence type="ECO:0000256" key="3">
    <source>
        <dbReference type="ARBA" id="ARBA00022670"/>
    </source>
</evidence>
<dbReference type="PROSITE" id="PS50878">
    <property type="entry name" value="RT_POL"/>
    <property type="match status" value="1"/>
</dbReference>
<dbReference type="FunFam" id="3.30.420.10:FF:000032">
    <property type="entry name" value="Retrovirus-related Pol polyprotein from transposon 297-like Protein"/>
    <property type="match status" value="1"/>
</dbReference>
<evidence type="ECO:0000259" key="24">
    <source>
        <dbReference type="PROSITE" id="PS50878"/>
    </source>
</evidence>
<keyword evidence="3" id="KW-0645">Protease</keyword>
<dbReference type="GO" id="GO:0003964">
    <property type="term" value="F:RNA-directed DNA polymerase activity"/>
    <property type="evidence" value="ECO:0007669"/>
    <property type="project" value="UniProtKB-KW"/>
</dbReference>
<evidence type="ECO:0000256" key="2">
    <source>
        <dbReference type="ARBA" id="ARBA00012180"/>
    </source>
</evidence>